<protein>
    <submittedName>
        <fullName evidence="1">CRISPR-associated protein_CT1133</fullName>
    </submittedName>
</protein>
<dbReference type="RefSeq" id="WP_011743508.1">
    <property type="nucleotide sequence ID" value="NC_008618.1"/>
</dbReference>
<dbReference type="Pfam" id="PF09709">
    <property type="entry name" value="Cas_Csd1"/>
    <property type="match status" value="1"/>
</dbReference>
<dbReference type="EMBL" id="AP009256">
    <property type="protein sequence ID" value="BAF39964.1"/>
    <property type="molecule type" value="Genomic_DNA"/>
</dbReference>
<dbReference type="KEGG" id="bad:BAD_1183"/>
<dbReference type="AlphaFoldDB" id="A1A2N1"/>
<reference evidence="1 2" key="1">
    <citation type="submission" date="2006-12" db="EMBL/GenBank/DDBJ databases">
        <title>Bifidobacterium adolescentis complete genome sequence.</title>
        <authorList>
            <person name="Suzuki T."/>
            <person name="Tsuda Y."/>
            <person name="Kanou N."/>
            <person name="Inoue T."/>
            <person name="Kumazaki K."/>
            <person name="Nagano S."/>
            <person name="Hirai S."/>
            <person name="Tanaka K."/>
            <person name="Watanabe K."/>
        </authorList>
    </citation>
    <scope>NUCLEOTIDE SEQUENCE [LARGE SCALE GENOMIC DNA]</scope>
    <source>
        <strain evidence="2">ATCC 15703 / DSM 20083 / NCTC 11814 / E194a</strain>
    </source>
</reference>
<dbReference type="STRING" id="367928.BAD_1183"/>
<name>A1A2N1_BIFAA</name>
<dbReference type="HOGENOM" id="CLU_965291_0_0_11"/>
<sequence>MVVVILDAATTGRLGVTFYCELQKDEYIKRILQWHVDAAWPLTFFKKSIVEGAERVNVVQYEGAPSFTDIINCACGTSDRSSKSYKRFAKDVKERLIECMFGGAQFPMSILNAACHKVTKPMGYDNIRVWRRDFEIACSLWKKHYIDETRKQHRQEDVITMYLEPNRDDRDYLYGRLLALADNFEESVLRKQGVKDRPTNAIKLMSNFTAKPYTTWGTLWKQLTPYLKSANGGSWFRNEVDDVMALFKEGDFEDNKALSPMFLLGYSCQRRASKRKAQEISQKNNSNN</sequence>
<evidence type="ECO:0000313" key="2">
    <source>
        <dbReference type="Proteomes" id="UP000008702"/>
    </source>
</evidence>
<organism evidence="1 2">
    <name type="scientific">Bifidobacterium adolescentis (strain ATCC 15703 / DSM 20083 / NCTC 11814 / E194a)</name>
    <dbReference type="NCBI Taxonomy" id="367928"/>
    <lineage>
        <taxon>Bacteria</taxon>
        <taxon>Bacillati</taxon>
        <taxon>Actinomycetota</taxon>
        <taxon>Actinomycetes</taxon>
        <taxon>Bifidobacteriales</taxon>
        <taxon>Bifidobacteriaceae</taxon>
        <taxon>Bifidobacterium</taxon>
    </lineage>
</organism>
<keyword evidence="2" id="KW-1185">Reference proteome</keyword>
<gene>
    <name evidence="1" type="ordered locus">BAD_1183</name>
</gene>
<dbReference type="Proteomes" id="UP000008702">
    <property type="component" value="Chromosome"/>
</dbReference>
<evidence type="ECO:0000313" key="1">
    <source>
        <dbReference type="EMBL" id="BAF39964.1"/>
    </source>
</evidence>
<dbReference type="GeneID" id="92971036"/>
<dbReference type="InterPro" id="IPR010144">
    <property type="entry name" value="CRISPR-assoc_prot_Csd1-typ"/>
</dbReference>
<proteinExistence type="predicted"/>
<accession>A1A2N1</accession>